<feature type="domain" description="T6SS Phospholipase effector Tle1-like catalytic" evidence="1">
    <location>
        <begin position="244"/>
        <end position="491"/>
    </location>
</feature>
<dbReference type="PANTHER" id="PTHR33840:SF1">
    <property type="entry name" value="TLE1 PHOSPHOLIPASE DOMAIN-CONTAINING PROTEIN"/>
    <property type="match status" value="1"/>
</dbReference>
<accession>A0A1T4UWM6</accession>
<sequence length="697" mass="78661">MSSPTGTSPFCIPCEKMKYWIELMFVDEHNVPFKNISGRLTDASGTVFIIQLTDKPVVLRSLASGPVSIVFDNATWLEELQQRTPLDGEPDNVIQRLKSLGHNNATKQLITATTGDFVELESTQTLPPKHIAKAGGEVHLITNASYVIKVKGFNYITLRVGLFFDGTGNNTYSSDWGLEQIKRFTPLWKSRFEIASHNGRIPIKDLDDHCFQYPQHEKFRIPIENKPDENQCVEVYEVTGSAANEHTNIQKLFERYPTIMTPNKKERIFYHGEYITGIGTGNSTDIAPADESLLRGVFLGQGLGIGDYGVTQKSETGIKQLCKNLKDIHSGILDVFDAYDGIKKVELDVWGFSRGAAAARHFINLVLEGKEGKFATQMIKACQDNNINFAVNFDWQHNHSCEITFAGIFDTVAAITDFATFDTSPHNDKTGNVRLWLDPARVKHAVHLTASRKAEYRYNFCLNKFNPASNFIELEVPGCHSDIGGGYYASAALDKGYLLPLLENKCIKTLTQRGRFFDFELKRTQKRFEDDLKQHQEKEVTMGWKAQNFTVKSDITPLSGDQKQITTKLYYRRVAHGELSRLYLRLMFGLASYYGVPLDDKIEDGDVWNNKDFPTYIVPQTIGSIPFGQYCETILNAAKDGEIDKIVKSLCNDKRLQDFMDNDLIHHSADGGIANHQFYKDDGSIALREIFECKQGQ</sequence>
<protein>
    <recommendedName>
        <fullName evidence="1">T6SS Phospholipase effector Tle1-like catalytic domain-containing protein</fullName>
    </recommendedName>
</protein>
<reference evidence="2 3" key="1">
    <citation type="submission" date="2017-02" db="EMBL/GenBank/DDBJ databases">
        <authorList>
            <person name="Peterson S.W."/>
        </authorList>
    </citation>
    <scope>NUCLEOTIDE SEQUENCE [LARGE SCALE GENOMIC DNA]</scope>
    <source>
        <strain evidence="2 3">CECT 9189</strain>
    </source>
</reference>
<dbReference type="OrthoDB" id="4378831at2"/>
<dbReference type="AlphaFoldDB" id="A0A1T4UWM6"/>
<evidence type="ECO:0000313" key="2">
    <source>
        <dbReference type="EMBL" id="SKA57087.1"/>
    </source>
</evidence>
<name>A0A1T4UWM6_9GAMM</name>
<dbReference type="EMBL" id="FUWP01000038">
    <property type="protein sequence ID" value="SKA57087.1"/>
    <property type="molecule type" value="Genomic_DNA"/>
</dbReference>
<dbReference type="Pfam" id="PF09994">
    <property type="entry name" value="T6SS_Tle1-like_cat"/>
    <property type="match status" value="1"/>
</dbReference>
<dbReference type="Proteomes" id="UP000191116">
    <property type="component" value="Unassembled WGS sequence"/>
</dbReference>
<gene>
    <name evidence="2" type="ORF">CZ814_03832</name>
</gene>
<organism evidence="2 3">
    <name type="scientific">Photobacterium toruni</name>
    <dbReference type="NCBI Taxonomy" id="1935446"/>
    <lineage>
        <taxon>Bacteria</taxon>
        <taxon>Pseudomonadati</taxon>
        <taxon>Pseudomonadota</taxon>
        <taxon>Gammaproteobacteria</taxon>
        <taxon>Vibrionales</taxon>
        <taxon>Vibrionaceae</taxon>
        <taxon>Photobacterium</taxon>
    </lineage>
</organism>
<evidence type="ECO:0000259" key="1">
    <source>
        <dbReference type="Pfam" id="PF09994"/>
    </source>
</evidence>
<proteinExistence type="predicted"/>
<dbReference type="PANTHER" id="PTHR33840">
    <property type="match status" value="1"/>
</dbReference>
<dbReference type="InterPro" id="IPR018712">
    <property type="entry name" value="Tle1-like_cat"/>
</dbReference>
<evidence type="ECO:0000313" key="3">
    <source>
        <dbReference type="Proteomes" id="UP000191116"/>
    </source>
</evidence>
<dbReference type="RefSeq" id="WP_080176488.1">
    <property type="nucleotide sequence ID" value="NZ_AP024856.1"/>
</dbReference>